<dbReference type="AlphaFoldDB" id="A0AAV9PMK2"/>
<feature type="compositionally biased region" description="Pro residues" evidence="1">
    <location>
        <begin position="286"/>
        <end position="300"/>
    </location>
</feature>
<sequence>MSMATTPAACPSCVFGATSTSVLSFSYHAVETITVSVIPHVTIYTNGTEKTSFESITETNTDYVGSGSNTTRPKTFTDKNDITWTVGDATLTYPTTYVQYLGFEGAPATTEDGETCAEPTDASAVELPSSTDMASFIYPLEANATGGMLLPTALLDYLAQLPEVSSQFFGEPLTGCAPLTWTPLASASASATGPSSSTTLAYTSSVSVPLGTGSLPLPQTTMPTSSGAPYPSSGVYSVPEQSSSRSGNYTYITTRIRPTNTLPDQEPSSQAPAPYESDTRTTVAPSPAPPKPPPVNPHNPLPGSYGVPVSSVIASHPSPPAYSTESKTTAPIAQHTTAFVISAVTGPTTYTTISGPQGQHTKDHGKGPDGYTTTKGGHEPGSTPNPSGGKPHDKPHDEPHDEPQDEPHDEPHDGPHDQPQDEPHDKPHNGPHHTGEDGTPTQHPQGPQHTGGNDAPTQVHHTDSPQHTGGSEHVSPADHGDKPHHTPQVYTHGHTSVTAGRGGAVVIGSKTVRPGHKVTIGSGPSTTIVALERHSGHTRLVMGGSTYHPVPQHVAVTPTPGGQQKPHVSAGVVTTNGHTITAIRSGKSMIIAEGSSTTTVRPGGKATFEGQTFSVPHRGGSIGVNGDGVQLTTGDGSQATISAGGHKFTAVDAGKWVIFKDGSSRIIVKHGSQTKFHGQTVSVAPSGTAVVINGRTTTLSVGGKTTATESLVVTAGGHTITALDRSGSVVLKESSSTATVKDGRDATFAGQTISVMPKGSVLVVNGKTTSFGASKTSTDVGSYITGGLGHGAGSSPGPSATPATGAASSLGSSSLMGTLGAGLLAFIGMVAIL</sequence>
<feature type="region of interest" description="Disordered" evidence="1">
    <location>
        <begin position="350"/>
        <end position="501"/>
    </location>
</feature>
<dbReference type="GeneID" id="89921699"/>
<dbReference type="EMBL" id="JAVRRT010000001">
    <property type="protein sequence ID" value="KAK5175211.1"/>
    <property type="molecule type" value="Genomic_DNA"/>
</dbReference>
<reference evidence="2 3" key="1">
    <citation type="submission" date="2023-08" db="EMBL/GenBank/DDBJ databases">
        <title>Black Yeasts Isolated from many extreme environments.</title>
        <authorList>
            <person name="Coleine C."/>
            <person name="Stajich J.E."/>
            <person name="Selbmann L."/>
        </authorList>
    </citation>
    <scope>NUCLEOTIDE SEQUENCE [LARGE SCALE GENOMIC DNA]</scope>
    <source>
        <strain evidence="2 3">CCFEE 5935</strain>
    </source>
</reference>
<dbReference type="RefSeq" id="XP_064663849.1">
    <property type="nucleotide sequence ID" value="XM_064797615.1"/>
</dbReference>
<feature type="compositionally biased region" description="Basic and acidic residues" evidence="1">
    <location>
        <begin position="390"/>
        <end position="436"/>
    </location>
</feature>
<feature type="region of interest" description="Disordered" evidence="1">
    <location>
        <begin position="214"/>
        <end position="329"/>
    </location>
</feature>
<dbReference type="Proteomes" id="UP001337655">
    <property type="component" value="Unassembled WGS sequence"/>
</dbReference>
<name>A0AAV9PMK2_9PEZI</name>
<keyword evidence="3" id="KW-1185">Reference proteome</keyword>
<feature type="compositionally biased region" description="Basic and acidic residues" evidence="1">
    <location>
        <begin position="475"/>
        <end position="484"/>
    </location>
</feature>
<evidence type="ECO:0000256" key="1">
    <source>
        <dbReference type="SAM" id="MobiDB-lite"/>
    </source>
</evidence>
<evidence type="ECO:0000313" key="2">
    <source>
        <dbReference type="EMBL" id="KAK5175211.1"/>
    </source>
</evidence>
<organism evidence="2 3">
    <name type="scientific">Saxophila tyrrhenica</name>
    <dbReference type="NCBI Taxonomy" id="1690608"/>
    <lineage>
        <taxon>Eukaryota</taxon>
        <taxon>Fungi</taxon>
        <taxon>Dikarya</taxon>
        <taxon>Ascomycota</taxon>
        <taxon>Pezizomycotina</taxon>
        <taxon>Dothideomycetes</taxon>
        <taxon>Dothideomycetidae</taxon>
        <taxon>Mycosphaerellales</taxon>
        <taxon>Extremaceae</taxon>
        <taxon>Saxophila</taxon>
    </lineage>
</organism>
<proteinExistence type="predicted"/>
<feature type="compositionally biased region" description="Polar residues" evidence="1">
    <location>
        <begin position="217"/>
        <end position="227"/>
    </location>
</feature>
<evidence type="ECO:0000313" key="3">
    <source>
        <dbReference type="Proteomes" id="UP001337655"/>
    </source>
</evidence>
<gene>
    <name evidence="2" type="ORF">LTR77_000348</name>
</gene>
<feature type="compositionally biased region" description="Polar residues" evidence="1">
    <location>
        <begin position="350"/>
        <end position="359"/>
    </location>
</feature>
<feature type="compositionally biased region" description="Polar residues" evidence="1">
    <location>
        <begin position="439"/>
        <end position="451"/>
    </location>
</feature>
<accession>A0AAV9PMK2</accession>
<comment type="caution">
    <text evidence="2">The sequence shown here is derived from an EMBL/GenBank/DDBJ whole genome shotgun (WGS) entry which is preliminary data.</text>
</comment>
<protein>
    <submittedName>
        <fullName evidence="2">Uncharacterized protein</fullName>
    </submittedName>
</protein>
<feature type="compositionally biased region" description="Polar residues" evidence="1">
    <location>
        <begin position="239"/>
        <end position="271"/>
    </location>
</feature>